<comment type="caution">
    <text evidence="7">The sequence shown here is derived from an EMBL/GenBank/DDBJ whole genome shotgun (WGS) entry which is preliminary data.</text>
</comment>
<evidence type="ECO:0000259" key="6">
    <source>
        <dbReference type="Pfam" id="PF02782"/>
    </source>
</evidence>
<dbReference type="CDD" id="cd07808">
    <property type="entry name" value="ASKHA_NBD_FGGY_EcXK-like"/>
    <property type="match status" value="1"/>
</dbReference>
<evidence type="ECO:0000256" key="1">
    <source>
        <dbReference type="ARBA" id="ARBA00009156"/>
    </source>
</evidence>
<dbReference type="PROSITE" id="PS00445">
    <property type="entry name" value="FGGY_KINASES_2"/>
    <property type="match status" value="1"/>
</dbReference>
<dbReference type="Pfam" id="PF02782">
    <property type="entry name" value="FGGY_C"/>
    <property type="match status" value="1"/>
</dbReference>
<sequence length="501" mass="53869">MDCTIALDIGTGSTRAAAMSPDGRVLTVAAQAYDQIVPTYGWSEQRPADWWASACAALRQVTAQARAEGWCIQAVAACGQMHGTVLVDAEGCPTRDTAPLWNDKRTLDHVRRFEAEERLSDWLPITANPPTPAWPAFKLQWLRDYDPEAWARTTHVLMPKDYVNLCLTGERAMDWTDAACSFLMDAATGEWSQKVLDRLGLDREKLAPIRLPIEILGAVTAEAAEATGLARGTPVLVGGADYPVALLGSGVCRPGMASEVAGTSCIVTLIANAPVLDPEISNVGTPEGNWGAFVLLESGGDAARWARRAFHGNELGYAEIVAMAETAPPGADALFFLPYLSGERLGAHRNSRAQFFGLAAGHTLSHMHRAVLEGVGFAVNRHLRVMENATGTRPDVLIASGGGAKADLWLRIKAAIYNRPILIPEEPECGLVGCAALCAVALGEAADLPQAVSRTVRHGREVVPDPAWADRYAVMQPVFDKLYLQSQALYDDLDHLTGNTL</sequence>
<dbReference type="InterPro" id="IPR000577">
    <property type="entry name" value="Carb_kinase_FGGY"/>
</dbReference>
<dbReference type="PANTHER" id="PTHR43095:SF5">
    <property type="entry name" value="XYLULOSE KINASE"/>
    <property type="match status" value="1"/>
</dbReference>
<dbReference type="Proteomes" id="UP000305709">
    <property type="component" value="Unassembled WGS sequence"/>
</dbReference>
<dbReference type="PIRSF" id="PIRSF000538">
    <property type="entry name" value="GlpK"/>
    <property type="match status" value="1"/>
</dbReference>
<evidence type="ECO:0000256" key="2">
    <source>
        <dbReference type="ARBA" id="ARBA00022679"/>
    </source>
</evidence>
<proteinExistence type="inferred from homology"/>
<dbReference type="InterPro" id="IPR018483">
    <property type="entry name" value="Carb_kinase_FGGY_CS"/>
</dbReference>
<name>A0A5C4NDQ8_9RHOB</name>
<organism evidence="7 8">
    <name type="scientific">Rubellimicrobium roseum</name>
    <dbReference type="NCBI Taxonomy" id="687525"/>
    <lineage>
        <taxon>Bacteria</taxon>
        <taxon>Pseudomonadati</taxon>
        <taxon>Pseudomonadota</taxon>
        <taxon>Alphaproteobacteria</taxon>
        <taxon>Rhodobacterales</taxon>
        <taxon>Roseobacteraceae</taxon>
        <taxon>Rubellimicrobium</taxon>
    </lineage>
</organism>
<dbReference type="InterPro" id="IPR043129">
    <property type="entry name" value="ATPase_NBD"/>
</dbReference>
<dbReference type="GO" id="GO:0005975">
    <property type="term" value="P:carbohydrate metabolic process"/>
    <property type="evidence" value="ECO:0007669"/>
    <property type="project" value="InterPro"/>
</dbReference>
<evidence type="ECO:0000313" key="7">
    <source>
        <dbReference type="EMBL" id="TNC72753.1"/>
    </source>
</evidence>
<comment type="similarity">
    <text evidence="1 4">Belongs to the FGGY kinase family.</text>
</comment>
<reference evidence="7 8" key="1">
    <citation type="submission" date="2019-06" db="EMBL/GenBank/DDBJ databases">
        <authorList>
            <person name="Jiang L."/>
        </authorList>
    </citation>
    <scope>NUCLEOTIDE SEQUENCE [LARGE SCALE GENOMIC DNA]</scope>
    <source>
        <strain evidence="7 8">YIM 48858</strain>
    </source>
</reference>
<dbReference type="GO" id="GO:0016301">
    <property type="term" value="F:kinase activity"/>
    <property type="evidence" value="ECO:0007669"/>
    <property type="project" value="UniProtKB-KW"/>
</dbReference>
<dbReference type="InterPro" id="IPR018484">
    <property type="entry name" value="FGGY_N"/>
</dbReference>
<evidence type="ECO:0000313" key="8">
    <source>
        <dbReference type="Proteomes" id="UP000305709"/>
    </source>
</evidence>
<dbReference type="GO" id="GO:0016773">
    <property type="term" value="F:phosphotransferase activity, alcohol group as acceptor"/>
    <property type="evidence" value="ECO:0007669"/>
    <property type="project" value="InterPro"/>
</dbReference>
<dbReference type="EMBL" id="VDFV01000006">
    <property type="protein sequence ID" value="TNC72753.1"/>
    <property type="molecule type" value="Genomic_DNA"/>
</dbReference>
<keyword evidence="8" id="KW-1185">Reference proteome</keyword>
<feature type="domain" description="Carbohydrate kinase FGGY C-terminal" evidence="6">
    <location>
        <begin position="260"/>
        <end position="442"/>
    </location>
</feature>
<dbReference type="Pfam" id="PF00370">
    <property type="entry name" value="FGGY_N"/>
    <property type="match status" value="1"/>
</dbReference>
<evidence type="ECO:0000256" key="3">
    <source>
        <dbReference type="ARBA" id="ARBA00022777"/>
    </source>
</evidence>
<dbReference type="PANTHER" id="PTHR43095">
    <property type="entry name" value="SUGAR KINASE"/>
    <property type="match status" value="1"/>
</dbReference>
<keyword evidence="2 4" id="KW-0808">Transferase</keyword>
<dbReference type="Gene3D" id="3.30.420.40">
    <property type="match status" value="2"/>
</dbReference>
<dbReference type="AlphaFoldDB" id="A0A5C4NDQ8"/>
<dbReference type="RefSeq" id="WP_139081026.1">
    <property type="nucleotide sequence ID" value="NZ_VDFV01000006.1"/>
</dbReference>
<gene>
    <name evidence="7" type="ORF">FHG71_07560</name>
</gene>
<dbReference type="InterPro" id="IPR050406">
    <property type="entry name" value="FGGY_Carb_Kinase"/>
</dbReference>
<accession>A0A5C4NDQ8</accession>
<dbReference type="OrthoDB" id="9805576at2"/>
<evidence type="ECO:0000256" key="4">
    <source>
        <dbReference type="RuleBase" id="RU003733"/>
    </source>
</evidence>
<evidence type="ECO:0000259" key="5">
    <source>
        <dbReference type="Pfam" id="PF00370"/>
    </source>
</evidence>
<feature type="domain" description="Carbohydrate kinase FGGY N-terminal" evidence="5">
    <location>
        <begin position="4"/>
        <end position="248"/>
    </location>
</feature>
<dbReference type="SUPFAM" id="SSF53067">
    <property type="entry name" value="Actin-like ATPase domain"/>
    <property type="match status" value="2"/>
</dbReference>
<protein>
    <submittedName>
        <fullName evidence="7">Pentose kinase</fullName>
    </submittedName>
</protein>
<keyword evidence="3 4" id="KW-0418">Kinase</keyword>
<dbReference type="InterPro" id="IPR018485">
    <property type="entry name" value="FGGY_C"/>
</dbReference>